<feature type="region of interest" description="Disordered" evidence="1">
    <location>
        <begin position="1"/>
        <end position="40"/>
    </location>
</feature>
<gene>
    <name evidence="2" type="ORF">ONE63_007872</name>
</gene>
<dbReference type="EMBL" id="JAPTSV010000005">
    <property type="protein sequence ID" value="KAJ1527939.1"/>
    <property type="molecule type" value="Genomic_DNA"/>
</dbReference>
<sequence length="389" mass="41611">MNTTHGNGNAKRNAIRKMSRHSCLSTSSTGEWEGVSPYPPGRPVRDLRDQLVQLSLDPAPWTTAHYVDMQQCLATLALSPADHVLRNVGHRVEVLQQHRDEVCRLKRVADLVEVMAEQLSAFSCLLLTFLQEQLQAVPNSQSVASAVRCVGAPRDSCSVLSVASSEPVRGAAFSRGPPPCSSSGLQRSLQCTAPTRSLAADIPAPSGDHDAERAPGHGLSAVRGDVGPAPRRELHSQIFWRPWLEPSQRGLPQATVISDIASPPRPLSVDSGFSEPPSDDGALLSGRSAVMFLPGVDHAGQPPHGWQDFPGLRDNIAGRSPFEPGEGATAPTSCRLPTQGPGCFSLWQGPPWPDPAEARCKHPVGGPWFPVPPWSCPPSVPPETTTDLS</sequence>
<evidence type="ECO:0000313" key="2">
    <source>
        <dbReference type="EMBL" id="KAJ1527939.1"/>
    </source>
</evidence>
<reference evidence="2" key="1">
    <citation type="submission" date="2022-12" db="EMBL/GenBank/DDBJ databases">
        <title>Chromosome-level genome assembly of the bean flower thrips Megalurothrips usitatus.</title>
        <authorList>
            <person name="Ma L."/>
            <person name="Liu Q."/>
            <person name="Li H."/>
            <person name="Cai W."/>
        </authorList>
    </citation>
    <scope>NUCLEOTIDE SEQUENCE</scope>
    <source>
        <strain evidence="2">Cailab_2022a</strain>
    </source>
</reference>
<organism evidence="2 3">
    <name type="scientific">Megalurothrips usitatus</name>
    <name type="common">bean blossom thrips</name>
    <dbReference type="NCBI Taxonomy" id="439358"/>
    <lineage>
        <taxon>Eukaryota</taxon>
        <taxon>Metazoa</taxon>
        <taxon>Ecdysozoa</taxon>
        <taxon>Arthropoda</taxon>
        <taxon>Hexapoda</taxon>
        <taxon>Insecta</taxon>
        <taxon>Pterygota</taxon>
        <taxon>Neoptera</taxon>
        <taxon>Paraneoptera</taxon>
        <taxon>Thysanoptera</taxon>
        <taxon>Terebrantia</taxon>
        <taxon>Thripoidea</taxon>
        <taxon>Thripidae</taxon>
        <taxon>Megalurothrips</taxon>
    </lineage>
</organism>
<keyword evidence="3" id="KW-1185">Reference proteome</keyword>
<accession>A0AAV7XQ00</accession>
<evidence type="ECO:0000256" key="1">
    <source>
        <dbReference type="SAM" id="MobiDB-lite"/>
    </source>
</evidence>
<evidence type="ECO:0008006" key="4">
    <source>
        <dbReference type="Google" id="ProtNLM"/>
    </source>
</evidence>
<dbReference type="AlphaFoldDB" id="A0AAV7XQ00"/>
<feature type="region of interest" description="Disordered" evidence="1">
    <location>
        <begin position="199"/>
        <end position="228"/>
    </location>
</feature>
<dbReference type="Proteomes" id="UP001075354">
    <property type="component" value="Chromosome 5"/>
</dbReference>
<name>A0AAV7XQ00_9NEOP</name>
<comment type="caution">
    <text evidence="2">The sequence shown here is derived from an EMBL/GenBank/DDBJ whole genome shotgun (WGS) entry which is preliminary data.</text>
</comment>
<evidence type="ECO:0000313" key="3">
    <source>
        <dbReference type="Proteomes" id="UP001075354"/>
    </source>
</evidence>
<proteinExistence type="predicted"/>
<protein>
    <recommendedName>
        <fullName evidence="4">BLOC-1-related complex subunit 5</fullName>
    </recommendedName>
</protein>